<dbReference type="Proteomes" id="UP000885264">
    <property type="component" value="Unassembled WGS sequence"/>
</dbReference>
<evidence type="ECO:0000313" key="1">
    <source>
        <dbReference type="EMBL" id="MJX46513.1"/>
    </source>
</evidence>
<accession>A0A3R0PZS8</accession>
<dbReference type="EMBL" id="RTRY01000004">
    <property type="protein sequence ID" value="MJX46513.1"/>
    <property type="molecule type" value="Genomic_DNA"/>
</dbReference>
<name>A0A3R0PZS8_SALER</name>
<reference evidence="1" key="1">
    <citation type="submission" date="2018-07" db="EMBL/GenBank/DDBJ databases">
        <authorList>
            <consortium name="GenomeTrakr network: Whole genome sequencing for foodborne pathogen traceback"/>
        </authorList>
    </citation>
    <scope>NUCLEOTIDE SEQUENCE [LARGE SCALE GENOMIC DNA]</scope>
    <source>
        <strain evidence="1">FDA00013282</strain>
    </source>
</reference>
<comment type="caution">
    <text evidence="1">The sequence shown here is derived from an EMBL/GenBank/DDBJ whole genome shotgun (WGS) entry which is preliminary data.</text>
</comment>
<sequence length="112" mass="12489">MPSLPPCPPFPPFPPCPPKAPPFPPEPPAPPLPTSTKDFFAPPPVYIADVTSAYVAALNDNSVTDKNDIVNILFIAMPPYLKKYYFHSIHNKKQIILCFSNIINTQIHHKLK</sequence>
<dbReference type="AlphaFoldDB" id="A0A3R0PZS8"/>
<protein>
    <submittedName>
        <fullName evidence="1">Uncharacterized protein</fullName>
    </submittedName>
</protein>
<gene>
    <name evidence="1" type="ORF">DTA53_06175</name>
</gene>
<organism evidence="1">
    <name type="scientific">Salmonella enterica</name>
    <name type="common">Salmonella choleraesuis</name>
    <dbReference type="NCBI Taxonomy" id="28901"/>
    <lineage>
        <taxon>Bacteria</taxon>
        <taxon>Pseudomonadati</taxon>
        <taxon>Pseudomonadota</taxon>
        <taxon>Gammaproteobacteria</taxon>
        <taxon>Enterobacterales</taxon>
        <taxon>Enterobacteriaceae</taxon>
        <taxon>Salmonella</taxon>
    </lineage>
</organism>
<proteinExistence type="predicted"/>